<gene>
    <name evidence="2" type="ORF">SYN_02742</name>
</gene>
<sequence length="348" mass="39147">MTIESCGNGDYNVNQKEGRRERMNTIMKEYMEKISFGDMQVHDHVAVIPLMMTNGIGPEYFTLKEALASDLLTISELTEGGHVPELKVQNRAEKPVLIIDGEELSGAKQNRVLNTTILLKEQSETVIPVSCTEQGRWSYRSAHFEESGHIMSAKLRRVKNRSVMESLKFCRGFQSDQGAVWEEIQAQSEKARVSSPTHAMKDIHEARENDLDAYLEYFTMVPDQKGLIVIVNGDVAGLDMVSQADTFKVLYSKLIKSYIMDAILERPAKGKAPGLDKAKAFLDEIITAGEQTYDSVGYGRDFRYEGKKLVGSALVHEDAVIHMAFFRTTQAEKSGFMAGTSRRRNFRQ</sequence>
<accession>Q2LRT2</accession>
<dbReference type="STRING" id="56780.SYN_02742"/>
<dbReference type="HOGENOM" id="CLU_072734_0_0_7"/>
<organism evidence="2 3">
    <name type="scientific">Syntrophus aciditrophicus (strain SB)</name>
    <dbReference type="NCBI Taxonomy" id="56780"/>
    <lineage>
        <taxon>Bacteria</taxon>
        <taxon>Pseudomonadati</taxon>
        <taxon>Thermodesulfobacteriota</taxon>
        <taxon>Syntrophia</taxon>
        <taxon>Syntrophales</taxon>
        <taxon>Syntrophaceae</taxon>
        <taxon>Syntrophus</taxon>
    </lineage>
</organism>
<dbReference type="Proteomes" id="UP000001933">
    <property type="component" value="Chromosome"/>
</dbReference>
<dbReference type="eggNOG" id="ENOG502ZBGR">
    <property type="taxonomic scope" value="Bacteria"/>
</dbReference>
<dbReference type="InterPro" id="IPR046699">
    <property type="entry name" value="ARPP-1"/>
</dbReference>
<dbReference type="EMBL" id="CP000252">
    <property type="protein sequence ID" value="ABC76791.1"/>
    <property type="molecule type" value="Genomic_DNA"/>
</dbReference>
<dbReference type="AlphaFoldDB" id="Q2LRT2"/>
<evidence type="ECO:0000259" key="1">
    <source>
        <dbReference type="Pfam" id="PF20208"/>
    </source>
</evidence>
<feature type="domain" description="ARG and Rhodanese-Phosphatase-superfamily-associated" evidence="1">
    <location>
        <begin position="34"/>
        <end position="326"/>
    </location>
</feature>
<keyword evidence="3" id="KW-1185">Reference proteome</keyword>
<dbReference type="Pfam" id="PF20208">
    <property type="entry name" value="ARPP-1"/>
    <property type="match status" value="1"/>
</dbReference>
<name>Q2LRT2_SYNAS</name>
<reference evidence="2 3" key="1">
    <citation type="journal article" date="2007" name="Proc. Natl. Acad. Sci. U.S.A.">
        <title>The genome of Syntrophus aciditrophicus: life at the thermodynamic limit of microbial growth.</title>
        <authorList>
            <person name="McInerney M.J."/>
            <person name="Rohlin L."/>
            <person name="Mouttaki H."/>
            <person name="Kim U."/>
            <person name="Krupp R.S."/>
            <person name="Rios-Hernandez L."/>
            <person name="Sieber J."/>
            <person name="Struchtemeyer C.G."/>
            <person name="Bhattacharyya A."/>
            <person name="Campbell J.W."/>
            <person name="Gunsalus R.P."/>
        </authorList>
    </citation>
    <scope>NUCLEOTIDE SEQUENCE [LARGE SCALE GENOMIC DNA]</scope>
    <source>
        <strain evidence="2 3">SB</strain>
    </source>
</reference>
<dbReference type="InParanoid" id="Q2LRT2"/>
<evidence type="ECO:0000313" key="3">
    <source>
        <dbReference type="Proteomes" id="UP000001933"/>
    </source>
</evidence>
<proteinExistence type="predicted"/>
<evidence type="ECO:0000313" key="2">
    <source>
        <dbReference type="EMBL" id="ABC76791.1"/>
    </source>
</evidence>
<protein>
    <submittedName>
        <fullName evidence="2">Hypothetical cytosolic protein</fullName>
    </submittedName>
</protein>
<dbReference type="KEGG" id="sat:SYN_02742"/>